<protein>
    <recommendedName>
        <fullName evidence="1">GmrSD restriction endonucleases N-terminal domain-containing protein</fullName>
    </recommendedName>
</protein>
<dbReference type="InterPro" id="IPR004919">
    <property type="entry name" value="GmrSD_N"/>
</dbReference>
<proteinExistence type="predicted"/>
<name>Q03XA1_LEUMM</name>
<feature type="domain" description="GmrSD restriction endonucleases N-terminal" evidence="1">
    <location>
        <begin position="11"/>
        <end position="243"/>
    </location>
</feature>
<dbReference type="PANTHER" id="PTHR35149">
    <property type="entry name" value="SLL5132 PROTEIN"/>
    <property type="match status" value="1"/>
</dbReference>
<organism evidence="2 3">
    <name type="scientific">Leuconostoc mesenteroides subsp. mesenteroides (strain ATCC 8293 / DSM 20343 / BCRC 11652 / CCM 1803 / JCM 6124 / NCDO 523 / NBRC 100496 / NCIMB 8023 / NCTC 12954 / NRRL B-1118 / 37Y)</name>
    <dbReference type="NCBI Taxonomy" id="203120"/>
    <lineage>
        <taxon>Bacteria</taxon>
        <taxon>Bacillati</taxon>
        <taxon>Bacillota</taxon>
        <taxon>Bacilli</taxon>
        <taxon>Lactobacillales</taxon>
        <taxon>Lactobacillaceae</taxon>
        <taxon>Leuconostoc</taxon>
    </lineage>
</organism>
<sequence>MAFSVEKSKMSNFLNKEIIYEVPGYQRHYAWKNVQQTQFLDDFEKQVTIGHESDYYLGQILTSGEGHREAIVDGQQRIITTIIVLRVVIDLLNTYKKKLKQDKLEVLSKRIESQISRYNRCLYVTKESEPERKIITGDNSIILNSITDGTYSESLISNKSSHQDKVLSESYISISKDIKSRTLKRRALKDRAEYIMDLMHSILSSQLVIIHDSNQDTGFKIFKDINSKGIPLTQLDLLKSSIFEEQNNKSATAMQQIEAHWKNLESLAYEKLNMDFFDFIVLSWSVLYPKTITEIDSGASLYDLYNELTDTDDNLSTTLIDNFIEVGIDAENIISSNVYKSNAAYTQFNNENSAIKNLLLQNDYKSFQKMEFIFIGLAFKSKHSSENNAKKYSRALRESSSLFLLLSTLLLVFKLNADENERRIYIEIQKLIKECHTVLLNSEPNELTGNIKLLHEKLQDIFSQDDLDVAFKKVTFVKKIAHSGTVLVNQ</sequence>
<evidence type="ECO:0000313" key="2">
    <source>
        <dbReference type="EMBL" id="ABJ62171.1"/>
    </source>
</evidence>
<gene>
    <name evidence="2" type="ordered locus">LEUM_1071</name>
</gene>
<dbReference type="AlphaFoldDB" id="Q03XA1"/>
<accession>Q03XA1</accession>
<dbReference type="EMBL" id="CP000414">
    <property type="protein sequence ID" value="ABJ62171.1"/>
    <property type="molecule type" value="Genomic_DNA"/>
</dbReference>
<dbReference type="GeneID" id="29577707"/>
<dbReference type="EnsemblBacteria" id="ABJ62171">
    <property type="protein sequence ID" value="ABJ62171"/>
    <property type="gene ID" value="LEUM_1071"/>
</dbReference>
<dbReference type="Proteomes" id="UP000000362">
    <property type="component" value="Chromosome"/>
</dbReference>
<dbReference type="Pfam" id="PF03235">
    <property type="entry name" value="GmrSD_N"/>
    <property type="match status" value="1"/>
</dbReference>
<reference evidence="2 3" key="1">
    <citation type="journal article" date="2006" name="Proc. Natl. Acad. Sci. U.S.A.">
        <title>Comparative genomics of the lactic acid bacteria.</title>
        <authorList>
            <person name="Makarova K."/>
            <person name="Slesarev A."/>
            <person name="Wolf Y."/>
            <person name="Sorokin A."/>
            <person name="Mirkin B."/>
            <person name="Koonin E."/>
            <person name="Pavlov A."/>
            <person name="Pavlova N."/>
            <person name="Karamychev V."/>
            <person name="Polouchine N."/>
            <person name="Shakhova V."/>
            <person name="Grigoriev I."/>
            <person name="Lou Y."/>
            <person name="Rohksar D."/>
            <person name="Lucas S."/>
            <person name="Huang K."/>
            <person name="Goodstein D.M."/>
            <person name="Hawkins T."/>
            <person name="Plengvidhya V."/>
            <person name="Welker D."/>
            <person name="Hughes J."/>
            <person name="Goh Y."/>
            <person name="Benson A."/>
            <person name="Baldwin K."/>
            <person name="Lee J.H."/>
            <person name="Diaz-Muniz I."/>
            <person name="Dosti B."/>
            <person name="Smeianov V."/>
            <person name="Wechter W."/>
            <person name="Barabote R."/>
            <person name="Lorca G."/>
            <person name="Altermann E."/>
            <person name="Barrangou R."/>
            <person name="Ganesan B."/>
            <person name="Xie Y."/>
            <person name="Rawsthorne H."/>
            <person name="Tamir D."/>
            <person name="Parker C."/>
            <person name="Breidt F."/>
            <person name="Broadbent J."/>
            <person name="Hutkins R."/>
            <person name="O'Sullivan D."/>
            <person name="Steele J."/>
            <person name="Unlu G."/>
            <person name="Saier M."/>
            <person name="Klaenhammer T."/>
            <person name="Richardson P."/>
            <person name="Kozyavkin S."/>
            <person name="Weimer B."/>
            <person name="Mills D."/>
        </authorList>
    </citation>
    <scope>NUCLEOTIDE SEQUENCE [LARGE SCALE GENOMIC DNA]</scope>
    <source>
        <strain evidence="3">ATCC 8293 / DSM 20343 / BCRC 11652 / CCM 1803 / JCM 6124 / NCDO 523 / NBRC 100496 / NCIMB 8023 / NCTC 12954 / NRRL B-1118 / 37Y</strain>
    </source>
</reference>
<dbReference type="KEGG" id="lme:LEUM_1071"/>
<evidence type="ECO:0000259" key="1">
    <source>
        <dbReference type="Pfam" id="PF03235"/>
    </source>
</evidence>
<dbReference type="RefSeq" id="WP_011679816.1">
    <property type="nucleotide sequence ID" value="NC_008531.1"/>
</dbReference>
<keyword evidence="3" id="KW-1185">Reference proteome</keyword>
<dbReference type="PANTHER" id="PTHR35149:SF1">
    <property type="entry name" value="DUF5655 DOMAIN-CONTAINING PROTEIN"/>
    <property type="match status" value="1"/>
</dbReference>
<evidence type="ECO:0000313" key="3">
    <source>
        <dbReference type="Proteomes" id="UP000000362"/>
    </source>
</evidence>
<dbReference type="HOGENOM" id="CLU_556424_0_0_9"/>
<dbReference type="eggNOG" id="COG1479">
    <property type="taxonomic scope" value="Bacteria"/>
</dbReference>